<dbReference type="SUPFAM" id="SSF58100">
    <property type="entry name" value="Bacterial hemolysins"/>
    <property type="match status" value="1"/>
</dbReference>
<reference evidence="3 4" key="1">
    <citation type="submission" date="2023-01" db="EMBL/GenBank/DDBJ databases">
        <title>Genomes from the Australian National Cyanobacteria Reference Collection.</title>
        <authorList>
            <person name="Willis A."/>
            <person name="Lee E.M.F."/>
        </authorList>
    </citation>
    <scope>NUCLEOTIDE SEQUENCE [LARGE SCALE GENOMIC DNA]</scope>
    <source>
        <strain evidence="3 4">CS-537/01</strain>
    </source>
</reference>
<keyword evidence="1" id="KW-0175">Coiled coil</keyword>
<evidence type="ECO:0000313" key="3">
    <source>
        <dbReference type="EMBL" id="MDB9486439.1"/>
    </source>
</evidence>
<name>A0ABT5A4H4_9CYAN</name>
<gene>
    <name evidence="3" type="ORF">PN492_07755</name>
</gene>
<dbReference type="InterPro" id="IPR052785">
    <property type="entry name" value="Enterotoxin_cmpnt"/>
</dbReference>
<keyword evidence="2" id="KW-1133">Transmembrane helix</keyword>
<evidence type="ECO:0000313" key="4">
    <source>
        <dbReference type="Proteomes" id="UP001212123"/>
    </source>
</evidence>
<evidence type="ECO:0000256" key="1">
    <source>
        <dbReference type="SAM" id="Coils"/>
    </source>
</evidence>
<feature type="transmembrane region" description="Helical" evidence="2">
    <location>
        <begin position="224"/>
        <end position="250"/>
    </location>
</feature>
<dbReference type="EMBL" id="JAQMTU010000043">
    <property type="protein sequence ID" value="MDB9486439.1"/>
    <property type="molecule type" value="Genomic_DNA"/>
</dbReference>
<dbReference type="InterPro" id="IPR008414">
    <property type="entry name" value="HBL"/>
</dbReference>
<sequence>MSQTVQVSDIRKGLIATAQDNYQAVETAMSQALIIESYCQKVILQTPINFGGIAKLQDSQDKINRSLKQSQDNARFYLDRLQPQIIQVLVNVKQFAIREKAVAAAIRKADSMDNILKLIKNPLDLAQKYEGDARNVVTSLTEFQKKVAEDATVYQGILDELNILIDGEQGMLEEYNKQLKTIENSIVEMSLLIAGGAIAILGGAFLIAVGSISSFVTAGTSLKIAAGGFALLVSGVAATTGGAISLAGLLDQKSKLVNSINTVKQQTKVAREYVTTFGDLSTGATNSVKAAQQMINGWNLLAADLKSLYDLLKETSSADDIFLAQEIFAPSIDEQMNSIVAKTNIINQQMTGVSTESLSPAMQDNWTNFVEQRILAWV</sequence>
<protein>
    <submittedName>
        <fullName evidence="3">HBL/NHE enterotoxin family protein</fullName>
    </submittedName>
</protein>
<keyword evidence="2" id="KW-0472">Membrane</keyword>
<dbReference type="Gene3D" id="1.20.1170.10">
    <property type="match status" value="1"/>
</dbReference>
<dbReference type="PANTHER" id="PTHR38443:SF2">
    <property type="entry name" value="NON-HEMOLYTIC ENTEROTOXIN LYTIC COMPONENT L1"/>
    <property type="match status" value="1"/>
</dbReference>
<dbReference type="RefSeq" id="WP_271805218.1">
    <property type="nucleotide sequence ID" value="NZ_JAQMTU010000043.1"/>
</dbReference>
<comment type="caution">
    <text evidence="3">The sequence shown here is derived from an EMBL/GenBank/DDBJ whole genome shotgun (WGS) entry which is preliminary data.</text>
</comment>
<dbReference type="Pfam" id="PF05791">
    <property type="entry name" value="Bacillus_HBL"/>
    <property type="match status" value="1"/>
</dbReference>
<evidence type="ECO:0000256" key="2">
    <source>
        <dbReference type="SAM" id="Phobius"/>
    </source>
</evidence>
<feature type="coiled-coil region" evidence="1">
    <location>
        <begin position="158"/>
        <end position="192"/>
    </location>
</feature>
<feature type="transmembrane region" description="Helical" evidence="2">
    <location>
        <begin position="189"/>
        <end position="212"/>
    </location>
</feature>
<organism evidence="3 4">
    <name type="scientific">Dolichospermum circinale CS-537/01</name>
    <dbReference type="NCBI Taxonomy" id="3021739"/>
    <lineage>
        <taxon>Bacteria</taxon>
        <taxon>Bacillati</taxon>
        <taxon>Cyanobacteriota</taxon>
        <taxon>Cyanophyceae</taxon>
        <taxon>Nostocales</taxon>
        <taxon>Aphanizomenonaceae</taxon>
        <taxon>Dolichospermum</taxon>
        <taxon>Dolichospermum circinale</taxon>
    </lineage>
</organism>
<keyword evidence="4" id="KW-1185">Reference proteome</keyword>
<keyword evidence="2" id="KW-0812">Transmembrane</keyword>
<dbReference type="Proteomes" id="UP001212123">
    <property type="component" value="Unassembled WGS sequence"/>
</dbReference>
<proteinExistence type="predicted"/>
<accession>A0ABT5A4H4</accession>
<dbReference type="PANTHER" id="PTHR38443">
    <property type="match status" value="1"/>
</dbReference>